<dbReference type="Pfam" id="PF09117">
    <property type="entry name" value="MiAMP1"/>
    <property type="match status" value="1"/>
</dbReference>
<feature type="chain" id="PRO_5029593189" evidence="1">
    <location>
        <begin position="31"/>
        <end position="135"/>
    </location>
</feature>
<keyword evidence="1" id="KW-0732">Signal</keyword>
<proteinExistence type="predicted"/>
<dbReference type="SUPFAM" id="SSF49695">
    <property type="entry name" value="gamma-Crystallin-like"/>
    <property type="match status" value="1"/>
</dbReference>
<reference evidence="2" key="1">
    <citation type="submission" date="2020-02" db="EMBL/GenBank/DDBJ databases">
        <authorList>
            <person name="Scholz U."/>
            <person name="Mascher M."/>
            <person name="Fiebig A."/>
        </authorList>
    </citation>
    <scope>NUCLEOTIDE SEQUENCE</scope>
</reference>
<dbReference type="InterPro" id="IPR011024">
    <property type="entry name" value="G_crystallin-like"/>
</dbReference>
<dbReference type="InterPro" id="IPR015201">
    <property type="entry name" value="Antimicrobial_MiAMP1"/>
</dbReference>
<dbReference type="EMBL" id="LR746267">
    <property type="protein sequence ID" value="CAA7394217.1"/>
    <property type="molecule type" value="Genomic_DNA"/>
</dbReference>
<evidence type="ECO:0000313" key="2">
    <source>
        <dbReference type="EMBL" id="CAA7394217.1"/>
    </source>
</evidence>
<dbReference type="Proteomes" id="UP000663760">
    <property type="component" value="Chromosome 4"/>
</dbReference>
<dbReference type="AlphaFoldDB" id="A0A7I8K8X9"/>
<dbReference type="GO" id="GO:0045926">
    <property type="term" value="P:negative regulation of growth"/>
    <property type="evidence" value="ECO:0007669"/>
    <property type="project" value="InterPro"/>
</dbReference>
<sequence>MAASSNCLPAIGAAVLLMLIAAAAVLPASASTLTVFEGPGCSGKSKDITGCGCFDLENYNGGFHFVYTEGQTAELKVSHDCTTREFPEVLERETRSCISNDYKDCGNFEHPKLTCISQPRESMLGDGMKNLQSAD</sequence>
<dbReference type="OrthoDB" id="1846856at2759"/>
<gene>
    <name evidence="2" type="ORF">SI8410_04004878</name>
</gene>
<dbReference type="GO" id="GO:0006952">
    <property type="term" value="P:defense response"/>
    <property type="evidence" value="ECO:0007669"/>
    <property type="project" value="InterPro"/>
</dbReference>
<keyword evidence="3" id="KW-1185">Reference proteome</keyword>
<dbReference type="Gene3D" id="2.60.20.30">
    <property type="match status" value="1"/>
</dbReference>
<organism evidence="2 3">
    <name type="scientific">Spirodela intermedia</name>
    <name type="common">Intermediate duckweed</name>
    <dbReference type="NCBI Taxonomy" id="51605"/>
    <lineage>
        <taxon>Eukaryota</taxon>
        <taxon>Viridiplantae</taxon>
        <taxon>Streptophyta</taxon>
        <taxon>Embryophyta</taxon>
        <taxon>Tracheophyta</taxon>
        <taxon>Spermatophyta</taxon>
        <taxon>Magnoliopsida</taxon>
        <taxon>Liliopsida</taxon>
        <taxon>Araceae</taxon>
        <taxon>Lemnoideae</taxon>
        <taxon>Spirodela</taxon>
    </lineage>
</organism>
<name>A0A7I8K8X9_SPIIN</name>
<feature type="signal peptide" evidence="1">
    <location>
        <begin position="1"/>
        <end position="30"/>
    </location>
</feature>
<protein>
    <submittedName>
        <fullName evidence="2">Uncharacterized protein</fullName>
    </submittedName>
</protein>
<evidence type="ECO:0000256" key="1">
    <source>
        <dbReference type="SAM" id="SignalP"/>
    </source>
</evidence>
<dbReference type="InterPro" id="IPR015791">
    <property type="entry name" value="Antimic/Inh_G_crystallin-like"/>
</dbReference>
<accession>A0A7I8K8X9</accession>
<evidence type="ECO:0000313" key="3">
    <source>
        <dbReference type="Proteomes" id="UP000663760"/>
    </source>
</evidence>